<evidence type="ECO:0000259" key="1">
    <source>
        <dbReference type="Pfam" id="PF01408"/>
    </source>
</evidence>
<dbReference type="InterPro" id="IPR000683">
    <property type="entry name" value="Gfo/Idh/MocA-like_OxRdtase_N"/>
</dbReference>
<dbReference type="EMBL" id="CP036262">
    <property type="protein sequence ID" value="QDS94576.1"/>
    <property type="molecule type" value="Genomic_DNA"/>
</dbReference>
<organism evidence="2 3">
    <name type="scientific">Roseimaritima multifibrata</name>
    <dbReference type="NCBI Taxonomy" id="1930274"/>
    <lineage>
        <taxon>Bacteria</taxon>
        <taxon>Pseudomonadati</taxon>
        <taxon>Planctomycetota</taxon>
        <taxon>Planctomycetia</taxon>
        <taxon>Pirellulales</taxon>
        <taxon>Pirellulaceae</taxon>
        <taxon>Roseimaritima</taxon>
    </lineage>
</organism>
<dbReference type="InterPro" id="IPR050463">
    <property type="entry name" value="Gfo/Idh/MocA_oxidrdct_glycsds"/>
</dbReference>
<dbReference type="KEGG" id="rml:FF011L_33550"/>
<dbReference type="Proteomes" id="UP000320672">
    <property type="component" value="Chromosome"/>
</dbReference>
<dbReference type="PANTHER" id="PTHR43818:SF9">
    <property type="entry name" value="HYPOTHETICAL OXIDOREDUCTASE"/>
    <property type="match status" value="1"/>
</dbReference>
<dbReference type="SUPFAM" id="SSF51735">
    <property type="entry name" value="NAD(P)-binding Rossmann-fold domains"/>
    <property type="match status" value="1"/>
</dbReference>
<dbReference type="Pfam" id="PF01408">
    <property type="entry name" value="GFO_IDH_MocA"/>
    <property type="match status" value="1"/>
</dbReference>
<dbReference type="PANTHER" id="PTHR43818">
    <property type="entry name" value="BCDNA.GH03377"/>
    <property type="match status" value="1"/>
</dbReference>
<reference evidence="2 3" key="1">
    <citation type="submission" date="2019-02" db="EMBL/GenBank/DDBJ databases">
        <title>Deep-cultivation of Planctomycetes and their phenomic and genomic characterization uncovers novel biology.</title>
        <authorList>
            <person name="Wiegand S."/>
            <person name="Jogler M."/>
            <person name="Boedeker C."/>
            <person name="Pinto D."/>
            <person name="Vollmers J."/>
            <person name="Rivas-Marin E."/>
            <person name="Kohn T."/>
            <person name="Peeters S.H."/>
            <person name="Heuer A."/>
            <person name="Rast P."/>
            <person name="Oberbeckmann S."/>
            <person name="Bunk B."/>
            <person name="Jeske O."/>
            <person name="Meyerdierks A."/>
            <person name="Storesund J.E."/>
            <person name="Kallscheuer N."/>
            <person name="Luecker S."/>
            <person name="Lage O.M."/>
            <person name="Pohl T."/>
            <person name="Merkel B.J."/>
            <person name="Hornburger P."/>
            <person name="Mueller R.-W."/>
            <person name="Bruemmer F."/>
            <person name="Labrenz M."/>
            <person name="Spormann A.M."/>
            <person name="Op den Camp H."/>
            <person name="Overmann J."/>
            <person name="Amann R."/>
            <person name="Jetten M.S.M."/>
            <person name="Mascher T."/>
            <person name="Medema M.H."/>
            <person name="Devos D.P."/>
            <person name="Kaster A.-K."/>
            <person name="Ovreas L."/>
            <person name="Rohde M."/>
            <person name="Galperin M.Y."/>
            <person name="Jogler C."/>
        </authorList>
    </citation>
    <scope>NUCLEOTIDE SEQUENCE [LARGE SCALE GENOMIC DNA]</scope>
    <source>
        <strain evidence="2 3">FF011L</strain>
    </source>
</reference>
<dbReference type="Gene3D" id="3.30.360.10">
    <property type="entry name" value="Dihydrodipicolinate Reductase, domain 2"/>
    <property type="match status" value="1"/>
</dbReference>
<protein>
    <submittedName>
        <fullName evidence="2">Oxidoreductase family, NAD-binding Rossmann fold</fullName>
    </submittedName>
</protein>
<evidence type="ECO:0000313" key="3">
    <source>
        <dbReference type="Proteomes" id="UP000320672"/>
    </source>
</evidence>
<dbReference type="RefSeq" id="WP_145352591.1">
    <property type="nucleotide sequence ID" value="NZ_CP036262.1"/>
</dbReference>
<gene>
    <name evidence="2" type="ORF">FF011L_33550</name>
</gene>
<evidence type="ECO:0000313" key="2">
    <source>
        <dbReference type="EMBL" id="QDS94576.1"/>
    </source>
</evidence>
<name>A0A517MI61_9BACT</name>
<dbReference type="OrthoDB" id="128220at2"/>
<sequence length="333" mass="36015">MNPSLRTFLFVTSICCFSPNLCFGEDVVAPLRVGIIGLDTSHCVAFTRALNAPDVKSELAGCPVVAAYPKGSPDIESSVSRVPKYTAELKELGVEIVDSIDALLERVDVVLLETNDGRPHLQQVLPVLKAGKPVFIDKPVAGSLRDAVAIYNHANRLAVPVFSSSSLRFSKEVKEVANGSIGKIIGCDAYSPCPLEETHPDLFWYGIHGVETLLTVMGPGCRSVTRTKTEGTELVVGIWDDGRVGTFRGIRDGRRGNGGTAFGEKRIQTFGRPDKYEPLLTEIVHFFRTGKPPVSAAETLEVYAFMEAADESHRRGGTAVTLDEVLSIATPSR</sequence>
<accession>A0A517MI61</accession>
<feature type="domain" description="Gfo/Idh/MocA-like oxidoreductase N-terminal" evidence="1">
    <location>
        <begin position="78"/>
        <end position="161"/>
    </location>
</feature>
<keyword evidence="3" id="KW-1185">Reference proteome</keyword>
<dbReference type="GO" id="GO:0000166">
    <property type="term" value="F:nucleotide binding"/>
    <property type="evidence" value="ECO:0007669"/>
    <property type="project" value="InterPro"/>
</dbReference>
<dbReference type="Gene3D" id="3.40.50.720">
    <property type="entry name" value="NAD(P)-binding Rossmann-like Domain"/>
    <property type="match status" value="1"/>
</dbReference>
<dbReference type="InterPro" id="IPR036291">
    <property type="entry name" value="NAD(P)-bd_dom_sf"/>
</dbReference>
<proteinExistence type="predicted"/>
<dbReference type="AlphaFoldDB" id="A0A517MI61"/>